<dbReference type="SUPFAM" id="SSF54001">
    <property type="entry name" value="Cysteine proteinases"/>
    <property type="match status" value="1"/>
</dbReference>
<name>A0A9X3YJY1_9GAMM</name>
<keyword evidence="3" id="KW-0732">Signal</keyword>
<evidence type="ECO:0000313" key="8">
    <source>
        <dbReference type="Proteomes" id="UP001139971"/>
    </source>
</evidence>
<dbReference type="InterPro" id="IPR031325">
    <property type="entry name" value="RHS_repeat"/>
</dbReference>
<dbReference type="Pfam" id="PF05593">
    <property type="entry name" value="RHS_repeat"/>
    <property type="match status" value="6"/>
</dbReference>
<evidence type="ECO:0000259" key="6">
    <source>
        <dbReference type="Pfam" id="PF25023"/>
    </source>
</evidence>
<comment type="caution">
    <text evidence="7">The sequence shown here is derived from an EMBL/GenBank/DDBJ whole genome shotgun (WGS) entry which is preliminary data.</text>
</comment>
<dbReference type="Pfam" id="PF01841">
    <property type="entry name" value="Transglut_core"/>
    <property type="match status" value="1"/>
</dbReference>
<proteinExistence type="predicted"/>
<dbReference type="InterPro" id="IPR050708">
    <property type="entry name" value="T6SS_VgrG/RHS"/>
</dbReference>
<dbReference type="Pfam" id="PF20148">
    <property type="entry name" value="DUF6531"/>
    <property type="match status" value="1"/>
</dbReference>
<feature type="chain" id="PRO_5040862543" evidence="3">
    <location>
        <begin position="22"/>
        <end position="3539"/>
    </location>
</feature>
<dbReference type="InterPro" id="IPR002931">
    <property type="entry name" value="Transglutaminase-like"/>
</dbReference>
<dbReference type="Proteomes" id="UP001139971">
    <property type="component" value="Unassembled WGS sequence"/>
</dbReference>
<dbReference type="EMBL" id="JAOVZO020000018">
    <property type="protein sequence ID" value="MDC8013746.1"/>
    <property type="molecule type" value="Genomic_DNA"/>
</dbReference>
<dbReference type="Gene3D" id="2.180.10.10">
    <property type="entry name" value="RHS repeat-associated core"/>
    <property type="match status" value="4"/>
</dbReference>
<organism evidence="7 8">
    <name type="scientific">Tahibacter soli</name>
    <dbReference type="NCBI Taxonomy" id="2983605"/>
    <lineage>
        <taxon>Bacteria</taxon>
        <taxon>Pseudomonadati</taxon>
        <taxon>Pseudomonadota</taxon>
        <taxon>Gammaproteobacteria</taxon>
        <taxon>Lysobacterales</taxon>
        <taxon>Rhodanobacteraceae</taxon>
        <taxon>Tahibacter</taxon>
    </lineage>
</organism>
<gene>
    <name evidence="7" type="ORF">OD750_014485</name>
</gene>
<evidence type="ECO:0000313" key="7">
    <source>
        <dbReference type="EMBL" id="MDC8013746.1"/>
    </source>
</evidence>
<dbReference type="NCBIfam" id="TIGR03696">
    <property type="entry name" value="Rhs_assc_core"/>
    <property type="match status" value="1"/>
</dbReference>
<evidence type="ECO:0000259" key="5">
    <source>
        <dbReference type="Pfam" id="PF20148"/>
    </source>
</evidence>
<feature type="domain" description="Teneurin-like YD-shell" evidence="6">
    <location>
        <begin position="2845"/>
        <end position="3175"/>
    </location>
</feature>
<sequence length="3539" mass="380501">MQKLSHFAFGLICAVACGAHAAEPVPPSARVIEALVAGTDARAAIAQAQRDGAPPPAAKIVADDGAFAGYARRLARAGALAGAVRDGAAPDALRGALDDLAAQRLLVDARIAAIDARVATLPPPAATRWTAKKAALAAALARDDAALARARQALTSVKRAGQTAQLADLVDAASASAAQNAPSIYGANLPVHRPRLPAREPVLLPAVVPAYANAAEDVAPTADDVMEADDAPLSADIRSKAASLGHDYARIADFVRSEVRTQWYAGAQKGAKGTLRTLSGNDVDQASLLIALLRASLAPARYVEGVVEVPVADLAASLAVRADKIGQALAAAGVAHKPVVRGGRIAAYAIAHVWVDAYLPLTNYRGTSADLDGRTWLPLAPALKPHRFVPARGALAAANVPARAFADATIASVQTQAPLDRLRDTVTQTLAQASPPLAYDDQLARHGVDAPPLEVLPASLPAASLAVTGEFARLPERLRQHVRIVVRGAADAALVDATLPLADVADRRVTLAYEPASIEDGNIADRAGGLGAVPPSLIEVRPVLNVAGMPARHGTGALENGATHRVEVTFDGPAGSAAPIAQDVVAGGMASLVVDAQADRPAQQSDDVVLPGESETAAARVLGNLGARYLASWDDADDELARLAGVGVVRPFPALAFVINRYAVARVGGVVDGMAWQGVALDAAMRPAEAFAGVADNRAEVDFTELSALQGSALEHRVFEQQWAVDSISADRALALATAQNIPVVQLSNSTGVAGLNQPQTVKDAIAAWLARGYVVDVPRDPLTVNAWTGAAWRVRALATGESGWFIAGDLAGGATTLPPAMWYFQNLVELLGNAYGEPPNDDPLAAALMSVDAASQDQDGVAGTLLARPLRVVVADARGRPVRGASVTFAMQVGASRLVGPEGEGATITVATDARGIAEARLRLDTTLGEVGRYRLEPDWEYPQFFGAAVVDVSAPTRAGRIGVGEPIRAWIKPDAPAKLVFGNTEPPTLSVGIASRPLTVAVADQYDNDIANAPITIDASTAFRDLACGDPGIQIPDTIDAALATIGQCPVDAPILTGNGCATPSVTLASRSFGAPFLLVPPNAAPATVTLVATAGSATQSLTLRTGEAYESCDSHDYLIQPWLYTRTHGLVPSDRNVADLMEAARPGELAPYPLRVDLYDATYRNGRVNVVEWQPVVGATLDFDFANGGGENVRMTAPGTYLYDLRGGPEPGRITGTYRIVEAGGRTIAAKKAARADSLQGWTVDPRQPAVSPDFIGLNAFSATEHDVTLTGAFKPDDYYASPVRIELLKNDEVVTECGNPRDNSDVGCTISRGFVVERDATYKVRTVLNDDTPFRMVSASTTLAFGQGVVAGYGVIAAGASDTLPGSGGGTGGGVPADISGFLSGNFPKSISLNQDIDIPSGYVCSTGARFGYVLAQPARVTLKFNPLDAQGNPSTIAEYVQIANEQRDEGLHDTTIEPNRLGPGDYAYTLEATAADGKYEKYTGRISNNIERHDALPLAHSIVKGVDVFSGNATLTEEDIALAGRGPGLRLVRTYASHQGGADPGFFGSGWSVDLDNQVRTTGCDERIMTGGTGQGQRFRPVGIEPDGARRFEALNGYHGVLIQRAGAYDYYAKDGTRHHFAEADVAGPRLSYAEDTNGNRVVYTWERNDGEPRVVRMSDSAGRQIDLGYTRRVVTAPINGVPVEQHYTMLASARGPDGIEIAYDYDANGNLSKVTRKDGSGLGTRVSLYEYRDYGWQAVGMGDRLTVKRFGYRLTAARDGMTQLARTYEYELGWSVARSGGEDWLEPEQRAKTLTEPDLGVTQFAYDGIRGSGPVNTEVLDARAKRTRYEMNRYGATERAADPAGVTQTEWNLAAMQPARVTDALGTVSAYEYDTFGNKTRETITRNAQVLARTWTYVPPAQFAAPYINNRVNTATDARSIVAGYGYDARGNATRVARGGVEETFGYAANGDRATRTDGRGKVWKFRYDANGNPSETEDPLANVTATRHDARGRKLAQTDANRNTTTWAYDARDRVVRVQYPATDAGAAVETTTWNDTQRSRRVVNARNVATVTTFDEMGRVLDERSPIGAIVNTYDKNGNVLTTTDRENHTTTFVYDDANRLVEKHEPENRTTLYAVDALGHVTRETVGDRVTEYVYDDPEYRRTQLRRKLDSESGTTWVEETTRYDGNGNAIESIDGEGRSTTRTFDDRDRLMVETAPLGRVVHHEYDGNDAKTVETRENPRGSGTQVRRIAYDDAGRPTATTDAQDGTRRQTYDPAGNVITRTDARSSVTTLRYDARNNLVEQIGPEAGQRVVFGYDRRNNKTSERRSNGRVLAYTYDSADRLTRTEDDDGLVEERVLDGDGLVTQQRDADGRRTTQTYDALHRPHTQTLPGADSRTIVTVHNIHGDLESQTDPRSFATLHTYDTLGRRTSTTYPPVDGTAATTRTTYDKAGNVIAETNGRGQTTTYTVNALNQRERQTDPTTPDGDFEQRWTYDALGNVLTHVDRRGVLSVTAYDKENRAIGHARDGRILDTLTRDAEGNVTMLRDALGRETRTVYDKANRKTRETRPLEAQSSWTYTPEGDIETATDADARTTSYTYTKRRYLETQTLAGETTTHAYNGSGQPTQRQRPNGKTWTFAYDEAGRLESVEDPLSHVTTYGYDAANNRTSIEDANHRITTFAYDARNRLAGKTYPGGAAYVWKYDADGNQTSIDTPNGRTIATTYDALNRALTTTYSGATPSEASQTTRHYDGNANVVSVDETIGGDTRTETRRYDAFDRVEHVTDAYGRTVDYRYDAVGNRTHLVDHDGAETVWGYDDLNRNTAITVPGQGTTTQTQTKTGKLASIVRPDGSESAYNYDDAGRIDSIVHTKAGETIASYAYRYDLNGNRIEQKETNGGTTNGEAITAYRYDDADRLDRVTEPERVTNYVLDAVGNRTRETATANGQPVSDSILGYNARDQLTSRADAVANVNVVQTYDDSGNLKTQTSNGVLRTYDYDARDRMTQMQEGANAPLTFDYDAQGMRLKKSQGTQTTKYQYDQTSLLAETNAIGNTLARYHYSATQLIGETKAGTTPQQRHYLLDALRSPIALLTQQGAVSARTRYDAWGEVIAQQGTSGVIVTPLRDQANANLVATDEQPVGFTGYIKDGESGLYYAKARYYDSAVARFTTEDPEAGKDMEPPSLHRYLYAYANPTVYVDPTGRCANNWCAAGMAYAYAETDEERLVAARAMANSNPALGLTVGAAVPFVQTSLELGRALGIEGWEPPPVTPEVALAQAHAEMSAAQEIALYGAAGYYLKSLGQSIGTNVRDFRDASSSNDYVGMGASGARLAGNATEVAGLASAAGVAGRTTYIAFEGASGKTVLKASSKVAPTWEQRLAMNAENDFVGDQIVHPVKVVSRLEPRVDVASKFKFKSRDNGAYSLSYGRSDTHGLDAYVDKNGILGFEIKAGGDATRLGSGKDMFYSMMRRLQSEGVEVNGINGQWQAGGRSTNYDGYHAARLTGASAEEAAATTWTGQRAEEFGFTHVESVEEIYKGVRAKFRKPPKDPSQ</sequence>
<dbReference type="Gene3D" id="2.60.40.10">
    <property type="entry name" value="Immunoglobulins"/>
    <property type="match status" value="1"/>
</dbReference>
<evidence type="ECO:0000256" key="3">
    <source>
        <dbReference type="SAM" id="SignalP"/>
    </source>
</evidence>
<dbReference type="NCBIfam" id="TIGR01643">
    <property type="entry name" value="YD_repeat_2x"/>
    <property type="match status" value="13"/>
</dbReference>
<feature type="signal peptide" evidence="3">
    <location>
        <begin position="1"/>
        <end position="21"/>
    </location>
</feature>
<keyword evidence="1" id="KW-0677">Repeat</keyword>
<dbReference type="InterPro" id="IPR038765">
    <property type="entry name" value="Papain-like_cys_pep_sf"/>
</dbReference>
<dbReference type="InterPro" id="IPR013783">
    <property type="entry name" value="Ig-like_fold"/>
</dbReference>
<dbReference type="PANTHER" id="PTHR32305:SF15">
    <property type="entry name" value="PROTEIN RHSA-RELATED"/>
    <property type="match status" value="1"/>
</dbReference>
<dbReference type="PANTHER" id="PTHR32305">
    <property type="match status" value="1"/>
</dbReference>
<keyword evidence="8" id="KW-1185">Reference proteome</keyword>
<evidence type="ECO:0000259" key="4">
    <source>
        <dbReference type="Pfam" id="PF01841"/>
    </source>
</evidence>
<feature type="domain" description="DUF6531" evidence="5">
    <location>
        <begin position="1511"/>
        <end position="1579"/>
    </location>
</feature>
<feature type="region of interest" description="Disordered" evidence="2">
    <location>
        <begin position="2600"/>
        <end position="2621"/>
    </location>
</feature>
<dbReference type="RefSeq" id="WP_263544602.1">
    <property type="nucleotide sequence ID" value="NZ_JAOVZO020000018.1"/>
</dbReference>
<feature type="region of interest" description="Disordered" evidence="2">
    <location>
        <begin position="2550"/>
        <end position="2578"/>
    </location>
</feature>
<dbReference type="InterPro" id="IPR056823">
    <property type="entry name" value="TEN-like_YD-shell"/>
</dbReference>
<dbReference type="Pfam" id="PF25023">
    <property type="entry name" value="TEN_YD-shell"/>
    <property type="match status" value="1"/>
</dbReference>
<reference evidence="7" key="1">
    <citation type="submission" date="2023-02" db="EMBL/GenBank/DDBJ databases">
        <title>Tahibacter soli sp. nov. isolated from soil.</title>
        <authorList>
            <person name="Baek J.H."/>
            <person name="Lee J.K."/>
            <person name="Choi D.G."/>
            <person name="Jeon C.O."/>
        </authorList>
    </citation>
    <scope>NUCLEOTIDE SEQUENCE</scope>
    <source>
        <strain evidence="7">BL</strain>
    </source>
</reference>
<accession>A0A9X3YJY1</accession>
<protein>
    <submittedName>
        <fullName evidence="7">Transglutaminase domain-containing protein</fullName>
    </submittedName>
</protein>
<feature type="domain" description="Transglutaminase-like" evidence="4">
    <location>
        <begin position="240"/>
        <end position="379"/>
    </location>
</feature>
<dbReference type="Gene3D" id="3.10.620.30">
    <property type="match status" value="1"/>
</dbReference>
<dbReference type="InterPro" id="IPR045351">
    <property type="entry name" value="DUF6531"/>
</dbReference>
<feature type="region of interest" description="Disordered" evidence="2">
    <location>
        <begin position="2244"/>
        <end position="2264"/>
    </location>
</feature>
<evidence type="ECO:0000256" key="2">
    <source>
        <dbReference type="SAM" id="MobiDB-lite"/>
    </source>
</evidence>
<dbReference type="InterPro" id="IPR022385">
    <property type="entry name" value="Rhs_assc_core"/>
</dbReference>
<dbReference type="InterPro" id="IPR006530">
    <property type="entry name" value="YD"/>
</dbReference>
<evidence type="ECO:0000256" key="1">
    <source>
        <dbReference type="ARBA" id="ARBA00022737"/>
    </source>
</evidence>